<dbReference type="GO" id="GO:0005524">
    <property type="term" value="F:ATP binding"/>
    <property type="evidence" value="ECO:0007669"/>
    <property type="project" value="UniProtKB-KW"/>
</dbReference>
<feature type="region of interest" description="Disordered" evidence="9">
    <location>
        <begin position="368"/>
        <end position="402"/>
    </location>
</feature>
<dbReference type="PANTHER" id="PTHR24421">
    <property type="entry name" value="NITRATE/NITRITE SENSOR PROTEIN NARX-RELATED"/>
    <property type="match status" value="1"/>
</dbReference>
<reference evidence="12" key="1">
    <citation type="submission" date="2021-01" db="EMBL/GenBank/DDBJ databases">
        <title>Whole genome shotgun sequence of Rugosimonospora africana NBRC 104875.</title>
        <authorList>
            <person name="Komaki H."/>
            <person name="Tamura T."/>
        </authorList>
    </citation>
    <scope>NUCLEOTIDE SEQUENCE</scope>
    <source>
        <strain evidence="12">NBRC 104875</strain>
    </source>
</reference>
<keyword evidence="10" id="KW-0812">Transmembrane</keyword>
<evidence type="ECO:0000256" key="2">
    <source>
        <dbReference type="ARBA" id="ARBA00012438"/>
    </source>
</evidence>
<protein>
    <recommendedName>
        <fullName evidence="2">histidine kinase</fullName>
        <ecNumber evidence="2">2.7.13.3</ecNumber>
    </recommendedName>
</protein>
<dbReference type="Pfam" id="PF23539">
    <property type="entry name" value="DUF7134"/>
    <property type="match status" value="1"/>
</dbReference>
<evidence type="ECO:0000256" key="1">
    <source>
        <dbReference type="ARBA" id="ARBA00000085"/>
    </source>
</evidence>
<evidence type="ECO:0000313" key="13">
    <source>
        <dbReference type="Proteomes" id="UP000642748"/>
    </source>
</evidence>
<dbReference type="SMART" id="SM00387">
    <property type="entry name" value="HATPase_c"/>
    <property type="match status" value="1"/>
</dbReference>
<dbReference type="PANTHER" id="PTHR24421:SF10">
    <property type="entry name" value="NITRATE_NITRITE SENSOR PROTEIN NARQ"/>
    <property type="match status" value="1"/>
</dbReference>
<accession>A0A8J3QXJ7</accession>
<evidence type="ECO:0000256" key="5">
    <source>
        <dbReference type="ARBA" id="ARBA00022741"/>
    </source>
</evidence>
<feature type="compositionally biased region" description="Low complexity" evidence="9">
    <location>
        <begin position="376"/>
        <end position="392"/>
    </location>
</feature>
<dbReference type="SUPFAM" id="SSF55874">
    <property type="entry name" value="ATPase domain of HSP90 chaperone/DNA topoisomerase II/histidine kinase"/>
    <property type="match status" value="1"/>
</dbReference>
<dbReference type="GO" id="GO:0000155">
    <property type="term" value="F:phosphorelay sensor kinase activity"/>
    <property type="evidence" value="ECO:0007669"/>
    <property type="project" value="InterPro"/>
</dbReference>
<keyword evidence="3" id="KW-0597">Phosphoprotein</keyword>
<evidence type="ECO:0000256" key="3">
    <source>
        <dbReference type="ARBA" id="ARBA00022553"/>
    </source>
</evidence>
<dbReference type="GO" id="GO:0016020">
    <property type="term" value="C:membrane"/>
    <property type="evidence" value="ECO:0007669"/>
    <property type="project" value="InterPro"/>
</dbReference>
<feature type="compositionally biased region" description="Basic and acidic residues" evidence="9">
    <location>
        <begin position="452"/>
        <end position="463"/>
    </location>
</feature>
<dbReference type="EMBL" id="BONZ01000056">
    <property type="protein sequence ID" value="GIH17663.1"/>
    <property type="molecule type" value="Genomic_DNA"/>
</dbReference>
<keyword evidence="13" id="KW-1185">Reference proteome</keyword>
<evidence type="ECO:0000313" key="12">
    <source>
        <dbReference type="EMBL" id="GIH17663.1"/>
    </source>
</evidence>
<proteinExistence type="predicted"/>
<evidence type="ECO:0000256" key="6">
    <source>
        <dbReference type="ARBA" id="ARBA00022777"/>
    </source>
</evidence>
<comment type="caution">
    <text evidence="12">The sequence shown here is derived from an EMBL/GenBank/DDBJ whole genome shotgun (WGS) entry which is preliminary data.</text>
</comment>
<dbReference type="RefSeq" id="WP_203921207.1">
    <property type="nucleotide sequence ID" value="NZ_BONZ01000056.1"/>
</dbReference>
<keyword evidence="10" id="KW-1133">Transmembrane helix</keyword>
<evidence type="ECO:0000256" key="10">
    <source>
        <dbReference type="SAM" id="Phobius"/>
    </source>
</evidence>
<evidence type="ECO:0000256" key="4">
    <source>
        <dbReference type="ARBA" id="ARBA00022679"/>
    </source>
</evidence>
<gene>
    <name evidence="12" type="ORF">Raf01_58350</name>
</gene>
<dbReference type="InterPro" id="IPR055558">
    <property type="entry name" value="DUF7134"/>
</dbReference>
<dbReference type="GO" id="GO:0046983">
    <property type="term" value="F:protein dimerization activity"/>
    <property type="evidence" value="ECO:0007669"/>
    <property type="project" value="InterPro"/>
</dbReference>
<dbReference type="InterPro" id="IPR050482">
    <property type="entry name" value="Sensor_HK_TwoCompSys"/>
</dbReference>
<feature type="domain" description="Histidine kinase/HSP90-like ATPase" evidence="11">
    <location>
        <begin position="321"/>
        <end position="440"/>
    </location>
</feature>
<keyword evidence="4" id="KW-0808">Transferase</keyword>
<dbReference type="Gene3D" id="1.20.5.1930">
    <property type="match status" value="1"/>
</dbReference>
<evidence type="ECO:0000259" key="11">
    <source>
        <dbReference type="SMART" id="SM00387"/>
    </source>
</evidence>
<dbReference type="Pfam" id="PF07730">
    <property type="entry name" value="HisKA_3"/>
    <property type="match status" value="1"/>
</dbReference>
<feature type="transmembrane region" description="Helical" evidence="10">
    <location>
        <begin position="99"/>
        <end position="123"/>
    </location>
</feature>
<name>A0A8J3QXJ7_9ACTN</name>
<dbReference type="InterPro" id="IPR011712">
    <property type="entry name" value="Sig_transdc_His_kin_sub3_dim/P"/>
</dbReference>
<keyword evidence="5" id="KW-0547">Nucleotide-binding</keyword>
<dbReference type="InterPro" id="IPR003594">
    <property type="entry name" value="HATPase_dom"/>
</dbReference>
<dbReference type="EC" id="2.7.13.3" evidence="2"/>
<evidence type="ECO:0000256" key="8">
    <source>
        <dbReference type="ARBA" id="ARBA00023012"/>
    </source>
</evidence>
<dbReference type="Pfam" id="PF02518">
    <property type="entry name" value="HATPase_c"/>
    <property type="match status" value="1"/>
</dbReference>
<keyword evidence="10" id="KW-0472">Membrane</keyword>
<sequence>MRHTARLEPNRASVAGLRARVASSFSGPQWQPWMEGSASIDAALALSITVVCLLWGHDSSAPWRPFDATGYVLTATVNLLTFVRRRVPVTALALYCVLWFLYIRAGYSPVVNSFGAMLVGYTVAASRPRLVAMAGAAAGAGIWLYGGLLDPNSSTPFVVVQSIVLSAIVWKVGDCARELADRGTQLAVSAAQLRRDQEELARRAVIDEQLRIARELHDVVAHHLSVVSIQAGLARYVLESDPVTAGEALGTVLDTTGEALEELRRLLAVLRTGTQLAEDRSEAYRPAPGLGQLSELIGRMKAAGVPVEVRVTGTPRALPPGADLCAYRVIQECLTNVLKHAAGASAFVDLHYAAGALTVRIRDDGRGLPAGGAPSGGLTPTGKLTPTAGLTPAGKLTPAGRQGLGLAGMRERAKLYRGAVEAGPRVGGGWTVELMLPLPAAAKPAPPSAIVAEREDDREVVRR</sequence>
<dbReference type="InterPro" id="IPR036890">
    <property type="entry name" value="HATPase_C_sf"/>
</dbReference>
<organism evidence="12 13">
    <name type="scientific">Rugosimonospora africana</name>
    <dbReference type="NCBI Taxonomy" id="556532"/>
    <lineage>
        <taxon>Bacteria</taxon>
        <taxon>Bacillati</taxon>
        <taxon>Actinomycetota</taxon>
        <taxon>Actinomycetes</taxon>
        <taxon>Micromonosporales</taxon>
        <taxon>Micromonosporaceae</taxon>
        <taxon>Rugosimonospora</taxon>
    </lineage>
</organism>
<evidence type="ECO:0000256" key="9">
    <source>
        <dbReference type="SAM" id="MobiDB-lite"/>
    </source>
</evidence>
<evidence type="ECO:0000256" key="7">
    <source>
        <dbReference type="ARBA" id="ARBA00022840"/>
    </source>
</evidence>
<keyword evidence="6" id="KW-0418">Kinase</keyword>
<dbReference type="Proteomes" id="UP000642748">
    <property type="component" value="Unassembled WGS sequence"/>
</dbReference>
<keyword evidence="7" id="KW-0067">ATP-binding</keyword>
<feature type="region of interest" description="Disordered" evidence="9">
    <location>
        <begin position="442"/>
        <end position="463"/>
    </location>
</feature>
<comment type="catalytic activity">
    <reaction evidence="1">
        <text>ATP + protein L-histidine = ADP + protein N-phospho-L-histidine.</text>
        <dbReference type="EC" id="2.7.13.3"/>
    </reaction>
</comment>
<dbReference type="Gene3D" id="3.30.565.10">
    <property type="entry name" value="Histidine kinase-like ATPase, C-terminal domain"/>
    <property type="match status" value="1"/>
</dbReference>
<keyword evidence="8" id="KW-0902">Two-component regulatory system</keyword>
<dbReference type="CDD" id="cd16917">
    <property type="entry name" value="HATPase_UhpB-NarQ-NarX-like"/>
    <property type="match status" value="1"/>
</dbReference>
<dbReference type="AlphaFoldDB" id="A0A8J3QXJ7"/>